<dbReference type="NCBIfam" id="TIGR04416">
    <property type="entry name" value="group_II_RT_mat"/>
    <property type="match status" value="1"/>
</dbReference>
<reference evidence="3 4" key="1">
    <citation type="submission" date="2018-06" db="EMBL/GenBank/DDBJ databases">
        <title>Echinicola strongylocentroti sp. nov., isolated from a sea urchin Strongylocentrotus intermedius.</title>
        <authorList>
            <person name="Bae S.S."/>
        </authorList>
    </citation>
    <scope>NUCLEOTIDE SEQUENCE [LARGE SCALE GENOMIC DNA]</scope>
    <source>
        <strain evidence="3 4">MEBiC08714</strain>
    </source>
</reference>
<dbReference type="KEGG" id="est:DN752_04640"/>
<dbReference type="InterPro" id="IPR013597">
    <property type="entry name" value="Mat_intron_G2"/>
</dbReference>
<dbReference type="GO" id="GO:0003964">
    <property type="term" value="F:RNA-directed DNA polymerase activity"/>
    <property type="evidence" value="ECO:0007669"/>
    <property type="project" value="UniProtKB-KW"/>
</dbReference>
<evidence type="ECO:0000313" key="3">
    <source>
        <dbReference type="EMBL" id="AWW29479.1"/>
    </source>
</evidence>
<dbReference type="PROSITE" id="PS50878">
    <property type="entry name" value="RT_POL"/>
    <property type="match status" value="1"/>
</dbReference>
<keyword evidence="3" id="KW-0695">RNA-directed DNA polymerase</keyword>
<dbReference type="Proteomes" id="UP000248688">
    <property type="component" value="Chromosome"/>
</dbReference>
<name>A0A2Z4IFC4_9BACT</name>
<accession>A0A2Z4IFC4</accession>
<dbReference type="RefSeq" id="WP_112782880.1">
    <property type="nucleotide sequence ID" value="NZ_CP030041.1"/>
</dbReference>
<keyword evidence="4" id="KW-1185">Reference proteome</keyword>
<dbReference type="InterPro" id="IPR051083">
    <property type="entry name" value="GrpII_Intron_Splice-Mob/Def"/>
</dbReference>
<dbReference type="EC" id="2.7.7.49" evidence="3"/>
<proteinExistence type="inferred from homology"/>
<dbReference type="EMBL" id="CP030041">
    <property type="protein sequence ID" value="AWW29479.1"/>
    <property type="molecule type" value="Genomic_DNA"/>
</dbReference>
<dbReference type="PANTHER" id="PTHR34047">
    <property type="entry name" value="NUCLEAR INTRON MATURASE 1, MITOCHONDRIAL-RELATED"/>
    <property type="match status" value="1"/>
</dbReference>
<dbReference type="Pfam" id="PF08388">
    <property type="entry name" value="GIIM"/>
    <property type="match status" value="1"/>
</dbReference>
<dbReference type="CDD" id="cd01651">
    <property type="entry name" value="RT_G2_intron"/>
    <property type="match status" value="1"/>
</dbReference>
<evidence type="ECO:0000256" key="1">
    <source>
        <dbReference type="ARBA" id="ARBA00034120"/>
    </source>
</evidence>
<protein>
    <submittedName>
        <fullName evidence="3">Group II intron reverse transcriptase/maturase</fullName>
        <ecNumber evidence="3">2.7.7.49</ecNumber>
    </submittedName>
</protein>
<organism evidence="3 4">
    <name type="scientific">Echinicola strongylocentroti</name>
    <dbReference type="NCBI Taxonomy" id="1795355"/>
    <lineage>
        <taxon>Bacteria</taxon>
        <taxon>Pseudomonadati</taxon>
        <taxon>Bacteroidota</taxon>
        <taxon>Cytophagia</taxon>
        <taxon>Cytophagales</taxon>
        <taxon>Cyclobacteriaceae</taxon>
        <taxon>Echinicola</taxon>
    </lineage>
</organism>
<dbReference type="InterPro" id="IPR030931">
    <property type="entry name" value="Group_II_RT_mat"/>
</dbReference>
<dbReference type="InterPro" id="IPR000477">
    <property type="entry name" value="RT_dom"/>
</dbReference>
<dbReference type="AlphaFoldDB" id="A0A2Z4IFC4"/>
<sequence>MSTHKLQIADRASKHKGEALTNLHQYIDVELLTSSYRQLNKTSSVGVDGESWNAYGLRLPDRLPELLRTVKSGEYKAPQIRRVYIPKGKTGKRPLGIPTIEDKVLQPSVRSVLEPIYEEDFKEFSYGFRPNRSCHHAIEYMFEKVSYGRMRYIIDADIQDYFGSIDHGLLRVFLDRRVKDGVVRKMLDKWLKAGILEDKQLHYPKGGTPQGGIVSPILSNIYLHYVLDEWFSDKIQPLLTGKSFMVRYADDFVMGFEKGEDAKRVMAVLDKRFTKYGLRLHPEKTKVIDLNTNIRGERSFDFLGFAHYMGKTRKGRLVLKRKTSSKKLVMAITKTGDWIKGNRHRKLKELICDLNVRLRGHYAYYGVTFNVRSLNKYHRCVERLLHKWLNRRGGNEPLYLEKIV</sequence>
<dbReference type="OrthoDB" id="9780724at2"/>
<evidence type="ECO:0000259" key="2">
    <source>
        <dbReference type="PROSITE" id="PS50878"/>
    </source>
</evidence>
<dbReference type="SUPFAM" id="SSF56672">
    <property type="entry name" value="DNA/RNA polymerases"/>
    <property type="match status" value="1"/>
</dbReference>
<feature type="domain" description="Reverse transcriptase" evidence="2">
    <location>
        <begin position="66"/>
        <end position="307"/>
    </location>
</feature>
<dbReference type="PANTHER" id="PTHR34047:SF8">
    <property type="entry name" value="PROTEIN YKFC"/>
    <property type="match status" value="1"/>
</dbReference>
<keyword evidence="3" id="KW-0548">Nucleotidyltransferase</keyword>
<gene>
    <name evidence="3" type="primary">ltrA</name>
    <name evidence="3" type="ORF">DN752_04640</name>
</gene>
<dbReference type="InterPro" id="IPR043502">
    <property type="entry name" value="DNA/RNA_pol_sf"/>
</dbReference>
<keyword evidence="3" id="KW-0808">Transferase</keyword>
<dbReference type="Pfam" id="PF00078">
    <property type="entry name" value="RVT_1"/>
    <property type="match status" value="1"/>
</dbReference>
<evidence type="ECO:0000313" key="4">
    <source>
        <dbReference type="Proteomes" id="UP000248688"/>
    </source>
</evidence>
<comment type="similarity">
    <text evidence="1">Belongs to the bacterial reverse transcriptase family.</text>
</comment>